<reference evidence="1" key="1">
    <citation type="journal article" date="2014" name="Front. Microbiol.">
        <title>High frequency of phylogenetically diverse reductive dehalogenase-homologous genes in deep subseafloor sedimentary metagenomes.</title>
        <authorList>
            <person name="Kawai M."/>
            <person name="Futagami T."/>
            <person name="Toyoda A."/>
            <person name="Takaki Y."/>
            <person name="Nishi S."/>
            <person name="Hori S."/>
            <person name="Arai W."/>
            <person name="Tsubouchi T."/>
            <person name="Morono Y."/>
            <person name="Uchiyama I."/>
            <person name="Ito T."/>
            <person name="Fujiyama A."/>
            <person name="Inagaki F."/>
            <person name="Takami H."/>
        </authorList>
    </citation>
    <scope>NUCLEOTIDE SEQUENCE</scope>
    <source>
        <strain evidence="1">Expedition CK06-06</strain>
    </source>
</reference>
<comment type="caution">
    <text evidence="1">The sequence shown here is derived from an EMBL/GenBank/DDBJ whole genome shotgun (WGS) entry which is preliminary data.</text>
</comment>
<protein>
    <submittedName>
        <fullName evidence="1">Uncharacterized protein</fullName>
    </submittedName>
</protein>
<gene>
    <name evidence="1" type="ORF">S06H3_17369</name>
</gene>
<name>X1KI10_9ZZZZ</name>
<dbReference type="AlphaFoldDB" id="X1KI10"/>
<feature type="non-terminal residue" evidence="1">
    <location>
        <position position="1"/>
    </location>
</feature>
<organism evidence="1">
    <name type="scientific">marine sediment metagenome</name>
    <dbReference type="NCBI Taxonomy" id="412755"/>
    <lineage>
        <taxon>unclassified sequences</taxon>
        <taxon>metagenomes</taxon>
        <taxon>ecological metagenomes</taxon>
    </lineage>
</organism>
<sequence length="49" mass="6025">EWPFGRVRIDITLDKRILRLLKEKSKREKKPLSRIIEELVQRALKKRLK</sequence>
<accession>X1KI10</accession>
<proteinExistence type="predicted"/>
<evidence type="ECO:0000313" key="1">
    <source>
        <dbReference type="EMBL" id="GAI06682.1"/>
    </source>
</evidence>
<dbReference type="EMBL" id="BARV01008672">
    <property type="protein sequence ID" value="GAI06682.1"/>
    <property type="molecule type" value="Genomic_DNA"/>
</dbReference>